<sequence length="532" mass="59999">MVGAYFGEAHPQVQPLTGSEQIRETKKQKVSPFDEDFAKLAEETLAQWHLPGVALAVVDGDETFAEGYGFAVLPDVPVRPSTLFCTGSTTKSFTAAAAALLVHDNDKYPHVKWDTPMNQLIRDDFVLQDDYTTLHATIEDCISHRTGMPGHTLTIAGDSPEAATRNLRNLYIDKELRSGFEYCNIMYIAVSHMLQKVTGEWLGSFLRRRIWEPLKMHATFFTQQEAHQYIRDKDSTLQFARPYIWDPETSSQRECPYWENTAVSGAGSMVSNVLDYAKYTRSMIERSGPLSKEAHADLVTPRAFPPPPDTRFPTVSLYCLGWFSGIYHGEQVIHHSGSIEGFTANIVYLPERKWGVVAMCNQMGPGREVLVWKLVDDFLKVPLEKRIDIYALYKKGEESVKDRVQHAQKYLYPSIPSPPLPTTLPLADYVGRYTHPVYPAFTISLSTDPEPHLIAYAMDMVETTLKLTHVSRDFFTAELRVFRYARDPCAVGRAEFQVDAKGVPKFGAELDFASEDGGGKIWFKRSNDGTQD</sequence>
<dbReference type="Gene3D" id="3.40.710.10">
    <property type="entry name" value="DD-peptidase/beta-lactamase superfamily"/>
    <property type="match status" value="1"/>
</dbReference>
<dbReference type="AlphaFoldDB" id="W9YAR4"/>
<reference evidence="4 5" key="1">
    <citation type="submission" date="2013-03" db="EMBL/GenBank/DDBJ databases">
        <title>The Genome Sequence of Capronia epimyces CBS 606.96.</title>
        <authorList>
            <consortium name="The Broad Institute Genomics Platform"/>
            <person name="Cuomo C."/>
            <person name="de Hoog S."/>
            <person name="Gorbushina A."/>
            <person name="Walker B."/>
            <person name="Young S.K."/>
            <person name="Zeng Q."/>
            <person name="Gargeya S."/>
            <person name="Fitzgerald M."/>
            <person name="Haas B."/>
            <person name="Abouelleil A."/>
            <person name="Allen A.W."/>
            <person name="Alvarado L."/>
            <person name="Arachchi H.M."/>
            <person name="Berlin A.M."/>
            <person name="Chapman S.B."/>
            <person name="Gainer-Dewar J."/>
            <person name="Goldberg J."/>
            <person name="Griggs A."/>
            <person name="Gujja S."/>
            <person name="Hansen M."/>
            <person name="Howarth C."/>
            <person name="Imamovic A."/>
            <person name="Ireland A."/>
            <person name="Larimer J."/>
            <person name="McCowan C."/>
            <person name="Murphy C."/>
            <person name="Pearson M."/>
            <person name="Poon T.W."/>
            <person name="Priest M."/>
            <person name="Roberts A."/>
            <person name="Saif S."/>
            <person name="Shea T."/>
            <person name="Sisk P."/>
            <person name="Sykes S."/>
            <person name="Wortman J."/>
            <person name="Nusbaum C."/>
            <person name="Birren B."/>
        </authorList>
    </citation>
    <scope>NUCLEOTIDE SEQUENCE [LARGE SCALE GENOMIC DNA]</scope>
    <source>
        <strain evidence="4 5">CBS 606.96</strain>
    </source>
</reference>
<dbReference type="InterPro" id="IPR001466">
    <property type="entry name" value="Beta-lactam-related"/>
</dbReference>
<dbReference type="Pfam" id="PF11954">
    <property type="entry name" value="DUF3471"/>
    <property type="match status" value="1"/>
</dbReference>
<feature type="domain" description="Peptidase S12 Pab87-related C-terminal" evidence="3">
    <location>
        <begin position="418"/>
        <end position="513"/>
    </location>
</feature>
<feature type="domain" description="Beta-lactamase-related" evidence="2">
    <location>
        <begin position="37"/>
        <end position="370"/>
    </location>
</feature>
<dbReference type="Proteomes" id="UP000019478">
    <property type="component" value="Unassembled WGS sequence"/>
</dbReference>
<dbReference type="eggNOG" id="ENOG502S0EY">
    <property type="taxonomic scope" value="Eukaryota"/>
</dbReference>
<comment type="similarity">
    <text evidence="1">Belongs to the peptidase S12 family.</text>
</comment>
<dbReference type="EMBL" id="AMGY01000002">
    <property type="protein sequence ID" value="EXJ89927.1"/>
    <property type="molecule type" value="Genomic_DNA"/>
</dbReference>
<organism evidence="4 5">
    <name type="scientific">Capronia epimyces CBS 606.96</name>
    <dbReference type="NCBI Taxonomy" id="1182542"/>
    <lineage>
        <taxon>Eukaryota</taxon>
        <taxon>Fungi</taxon>
        <taxon>Dikarya</taxon>
        <taxon>Ascomycota</taxon>
        <taxon>Pezizomycotina</taxon>
        <taxon>Eurotiomycetes</taxon>
        <taxon>Chaetothyriomycetidae</taxon>
        <taxon>Chaetothyriales</taxon>
        <taxon>Herpotrichiellaceae</taxon>
        <taxon>Capronia</taxon>
    </lineage>
</organism>
<evidence type="ECO:0000313" key="5">
    <source>
        <dbReference type="Proteomes" id="UP000019478"/>
    </source>
</evidence>
<comment type="caution">
    <text evidence="4">The sequence shown here is derived from an EMBL/GenBank/DDBJ whole genome shotgun (WGS) entry which is preliminary data.</text>
</comment>
<protein>
    <recommendedName>
        <fullName evidence="6">Beta-lactamase-related domain-containing protein</fullName>
    </recommendedName>
</protein>
<gene>
    <name evidence="4" type="ORF">A1O3_02994</name>
</gene>
<dbReference type="STRING" id="1182542.W9YAR4"/>
<dbReference type="Gene3D" id="2.40.128.600">
    <property type="match status" value="1"/>
</dbReference>
<dbReference type="InterPro" id="IPR012338">
    <property type="entry name" value="Beta-lactam/transpept-like"/>
</dbReference>
<evidence type="ECO:0000259" key="2">
    <source>
        <dbReference type="Pfam" id="PF00144"/>
    </source>
</evidence>
<dbReference type="HOGENOM" id="CLU_020027_14_1_1"/>
<accession>W9YAR4</accession>
<proteinExistence type="inferred from homology"/>
<name>W9YAR4_9EURO</name>
<dbReference type="Pfam" id="PF00144">
    <property type="entry name" value="Beta-lactamase"/>
    <property type="match status" value="1"/>
</dbReference>
<dbReference type="SUPFAM" id="SSF56601">
    <property type="entry name" value="beta-lactamase/transpeptidase-like"/>
    <property type="match status" value="1"/>
</dbReference>
<dbReference type="InterPro" id="IPR050491">
    <property type="entry name" value="AmpC-like"/>
</dbReference>
<dbReference type="GeneID" id="19167124"/>
<keyword evidence="5" id="KW-1185">Reference proteome</keyword>
<evidence type="ECO:0000259" key="3">
    <source>
        <dbReference type="Pfam" id="PF11954"/>
    </source>
</evidence>
<evidence type="ECO:0008006" key="6">
    <source>
        <dbReference type="Google" id="ProtNLM"/>
    </source>
</evidence>
<dbReference type="PANTHER" id="PTHR46825:SF9">
    <property type="entry name" value="BETA-LACTAMASE-RELATED DOMAIN-CONTAINING PROTEIN"/>
    <property type="match status" value="1"/>
</dbReference>
<dbReference type="OrthoDB" id="5946976at2759"/>
<evidence type="ECO:0000256" key="1">
    <source>
        <dbReference type="ARBA" id="ARBA00038215"/>
    </source>
</evidence>
<dbReference type="RefSeq" id="XP_007731324.1">
    <property type="nucleotide sequence ID" value="XM_007733134.1"/>
</dbReference>
<evidence type="ECO:0000313" key="4">
    <source>
        <dbReference type="EMBL" id="EXJ89927.1"/>
    </source>
</evidence>
<dbReference type="InterPro" id="IPR021860">
    <property type="entry name" value="Peptidase_S12_Pab87-rel_C"/>
</dbReference>
<dbReference type="PANTHER" id="PTHR46825">
    <property type="entry name" value="D-ALANYL-D-ALANINE-CARBOXYPEPTIDASE/ENDOPEPTIDASE AMPH"/>
    <property type="match status" value="1"/>
</dbReference>